<name>X1TWA9_9ZZZZ</name>
<dbReference type="AlphaFoldDB" id="X1TWA9"/>
<dbReference type="EMBL" id="BARW01025532">
    <property type="protein sequence ID" value="GAJ09618.1"/>
    <property type="molecule type" value="Genomic_DNA"/>
</dbReference>
<protein>
    <submittedName>
        <fullName evidence="1">Uncharacterized protein</fullName>
    </submittedName>
</protein>
<comment type="caution">
    <text evidence="1">The sequence shown here is derived from an EMBL/GenBank/DDBJ whole genome shotgun (WGS) entry which is preliminary data.</text>
</comment>
<reference evidence="1" key="1">
    <citation type="journal article" date="2014" name="Front. Microbiol.">
        <title>High frequency of phylogenetically diverse reductive dehalogenase-homologous genes in deep subseafloor sedimentary metagenomes.</title>
        <authorList>
            <person name="Kawai M."/>
            <person name="Futagami T."/>
            <person name="Toyoda A."/>
            <person name="Takaki Y."/>
            <person name="Nishi S."/>
            <person name="Hori S."/>
            <person name="Arai W."/>
            <person name="Tsubouchi T."/>
            <person name="Morono Y."/>
            <person name="Uchiyama I."/>
            <person name="Ito T."/>
            <person name="Fujiyama A."/>
            <person name="Inagaki F."/>
            <person name="Takami H."/>
        </authorList>
    </citation>
    <scope>NUCLEOTIDE SEQUENCE</scope>
    <source>
        <strain evidence="1">Expedition CK06-06</strain>
    </source>
</reference>
<proteinExistence type="predicted"/>
<feature type="non-terminal residue" evidence="1">
    <location>
        <position position="1"/>
    </location>
</feature>
<sequence>LKAIKDAIDAIAGVNTYQEQIPDTDFALALIDDELTADPPNADAENSVVDIDAIADPATTFVLRSLWVNITSFGTTGGTKLTFSLWIPINGVITEVDSVEVSSLGIQNLMDLFTLQEVHADSIHITVVTDATDEPGNAACSGTWKYAKAS</sequence>
<accession>X1TWA9</accession>
<gene>
    <name evidence="1" type="ORF">S12H4_41831</name>
</gene>
<evidence type="ECO:0000313" key="1">
    <source>
        <dbReference type="EMBL" id="GAJ09618.1"/>
    </source>
</evidence>
<organism evidence="1">
    <name type="scientific">marine sediment metagenome</name>
    <dbReference type="NCBI Taxonomy" id="412755"/>
    <lineage>
        <taxon>unclassified sequences</taxon>
        <taxon>metagenomes</taxon>
        <taxon>ecological metagenomes</taxon>
    </lineage>
</organism>